<sequence>MNVDLEVQKAIRARLVSAAAVVALVPVSSVLDVNQRPAPSPSIILGDSQALDEGTSLRRAHTRVYHTLHVWKKEASLEGVKTICGEIRSALHSGRLAFPAGLACADVLVSSMRFMRDPGGEYAHGVVVVEVLAAEVAA</sequence>
<dbReference type="InterPro" id="IPR053745">
    <property type="entry name" value="Viral_Tail_Comp_sf"/>
</dbReference>
<dbReference type="InterPro" id="IPR021508">
    <property type="entry name" value="Gp17-like"/>
</dbReference>
<name>A0A443K9N6_9RHOB</name>
<dbReference type="AlphaFoldDB" id="A0A443K9N6"/>
<dbReference type="Gene3D" id="3.30.2000.30">
    <property type="match status" value="1"/>
</dbReference>
<comment type="caution">
    <text evidence="1">The sequence shown here is derived from an EMBL/GenBank/DDBJ whole genome shotgun (WGS) entry which is preliminary data.</text>
</comment>
<dbReference type="EMBL" id="SAUX01000011">
    <property type="protein sequence ID" value="RWR29460.1"/>
    <property type="molecule type" value="Genomic_DNA"/>
</dbReference>
<protein>
    <submittedName>
        <fullName evidence="1">DUF3168 domain-containing protein</fullName>
    </submittedName>
</protein>
<accession>A0A443K9N6</accession>
<dbReference type="OrthoDB" id="7630456at2"/>
<dbReference type="Proteomes" id="UP000285295">
    <property type="component" value="Unassembled WGS sequence"/>
</dbReference>
<organism evidence="1 2">
    <name type="scientific">Paenirhodobacter populi</name>
    <dbReference type="NCBI Taxonomy" id="2306993"/>
    <lineage>
        <taxon>Bacteria</taxon>
        <taxon>Pseudomonadati</taxon>
        <taxon>Pseudomonadota</taxon>
        <taxon>Alphaproteobacteria</taxon>
        <taxon>Rhodobacterales</taxon>
        <taxon>Rhodobacter group</taxon>
        <taxon>Paenirhodobacter</taxon>
    </lineage>
</organism>
<reference evidence="1 2" key="1">
    <citation type="submission" date="2019-01" db="EMBL/GenBank/DDBJ databases">
        <title>Sinorhodobacter populi sp. nov. isolated from the symptomatic bark tissue of Populus euramericana canker.</title>
        <authorList>
            <person name="Xu G."/>
        </authorList>
    </citation>
    <scope>NUCLEOTIDE SEQUENCE [LARGE SCALE GENOMIC DNA]</scope>
    <source>
        <strain evidence="1 2">D19-10-3-21</strain>
    </source>
</reference>
<evidence type="ECO:0000313" key="2">
    <source>
        <dbReference type="Proteomes" id="UP000285295"/>
    </source>
</evidence>
<gene>
    <name evidence="1" type="ORF">D2T31_10790</name>
</gene>
<reference evidence="1 2" key="2">
    <citation type="submission" date="2019-01" db="EMBL/GenBank/DDBJ databases">
        <authorList>
            <person name="Li Y."/>
        </authorList>
    </citation>
    <scope>NUCLEOTIDE SEQUENCE [LARGE SCALE GENOMIC DNA]</scope>
    <source>
        <strain evidence="1 2">D19-10-3-21</strain>
    </source>
</reference>
<dbReference type="RefSeq" id="WP_128237352.1">
    <property type="nucleotide sequence ID" value="NZ_SAUX01000011.1"/>
</dbReference>
<evidence type="ECO:0000313" key="1">
    <source>
        <dbReference type="EMBL" id="RWR29460.1"/>
    </source>
</evidence>
<proteinExistence type="predicted"/>
<dbReference type="Pfam" id="PF11367">
    <property type="entry name" value="Tail_completion_gp17"/>
    <property type="match status" value="1"/>
</dbReference>